<dbReference type="InterPro" id="IPR007372">
    <property type="entry name" value="Lipid/polyisoprenoid-bd_YceI"/>
</dbReference>
<dbReference type="RefSeq" id="WP_059756001.1">
    <property type="nucleotide sequence ID" value="NZ_LDUG01000025.1"/>
</dbReference>
<proteinExistence type="predicted"/>
<dbReference type="EMBL" id="LDUG01000025">
    <property type="protein sequence ID" value="KVW95579.1"/>
    <property type="molecule type" value="Genomic_DNA"/>
</dbReference>
<dbReference type="SUPFAM" id="SSF101874">
    <property type="entry name" value="YceI-like"/>
    <property type="match status" value="1"/>
</dbReference>
<evidence type="ECO:0000256" key="1">
    <source>
        <dbReference type="SAM" id="SignalP"/>
    </source>
</evidence>
<sequence>MLRFRLLIVFLASLLSRPVGSATFQLDSSHTVAQFEIDQLWIFTQRGRFDRIHGSLEYDVEQHTGRLNVVIDADSLNTGNDERDAVLKGAAWFDVGRHPAIIFRSQRFIFEQDRLAAIEGKLTMLGMAQPMRLEIARIKCGLNPLSGKWRCGADARGTLQRSRFGMRIQVEAYREN</sequence>
<dbReference type="Proteomes" id="UP000064243">
    <property type="component" value="Unassembled WGS sequence"/>
</dbReference>
<keyword evidence="4" id="KW-1185">Reference proteome</keyword>
<evidence type="ECO:0000313" key="4">
    <source>
        <dbReference type="Proteomes" id="UP000064243"/>
    </source>
</evidence>
<dbReference type="OrthoDB" id="9811006at2"/>
<dbReference type="PANTHER" id="PTHR34406:SF2">
    <property type="entry name" value="PERIPLASMIC PROTEIN"/>
    <property type="match status" value="1"/>
</dbReference>
<comment type="caution">
    <text evidence="3">The sequence shown here is derived from an EMBL/GenBank/DDBJ whole genome shotgun (WGS) entry which is preliminary data.</text>
</comment>
<dbReference type="PANTHER" id="PTHR34406">
    <property type="entry name" value="PROTEIN YCEI"/>
    <property type="match status" value="1"/>
</dbReference>
<dbReference type="PATRIC" id="fig|36861.3.peg.1767"/>
<keyword evidence="1" id="KW-0732">Signal</keyword>
<dbReference type="SMART" id="SM00867">
    <property type="entry name" value="YceI"/>
    <property type="match status" value="1"/>
</dbReference>
<feature type="chain" id="PRO_5007177185" description="Lipid/polyisoprenoid-binding YceI-like domain-containing protein" evidence="1">
    <location>
        <begin position="22"/>
        <end position="176"/>
    </location>
</feature>
<organism evidence="3 4">
    <name type="scientific">Thiobacillus denitrificans</name>
    <dbReference type="NCBI Taxonomy" id="36861"/>
    <lineage>
        <taxon>Bacteria</taxon>
        <taxon>Pseudomonadati</taxon>
        <taxon>Pseudomonadota</taxon>
        <taxon>Betaproteobacteria</taxon>
        <taxon>Nitrosomonadales</taxon>
        <taxon>Thiobacillaceae</taxon>
        <taxon>Thiobacillus</taxon>
    </lineage>
</organism>
<gene>
    <name evidence="3" type="ORF">ABW22_10510</name>
</gene>
<protein>
    <recommendedName>
        <fullName evidence="2">Lipid/polyisoprenoid-binding YceI-like domain-containing protein</fullName>
    </recommendedName>
</protein>
<dbReference type="Pfam" id="PF04264">
    <property type="entry name" value="YceI"/>
    <property type="match status" value="1"/>
</dbReference>
<dbReference type="Gene3D" id="2.40.128.110">
    <property type="entry name" value="Lipid/polyisoprenoid-binding, YceI-like"/>
    <property type="match status" value="1"/>
</dbReference>
<accession>A0A125BCH8</accession>
<dbReference type="InterPro" id="IPR036761">
    <property type="entry name" value="TTHA0802/YceI-like_sf"/>
</dbReference>
<evidence type="ECO:0000259" key="2">
    <source>
        <dbReference type="SMART" id="SM00867"/>
    </source>
</evidence>
<reference evidence="3 4" key="1">
    <citation type="journal article" date="2015" name="Appl. Environ. Microbiol.">
        <title>Aerobic and Anaerobic Thiosulfate Oxidation by a Cold-Adapted, Subglacial Chemoautotroph.</title>
        <authorList>
            <person name="Harrold Z.R."/>
            <person name="Skidmore M.L."/>
            <person name="Hamilton T.L."/>
            <person name="Desch L."/>
            <person name="Amada K."/>
            <person name="van Gelder W."/>
            <person name="Glover K."/>
            <person name="Roden E.E."/>
            <person name="Boyd E.S."/>
        </authorList>
    </citation>
    <scope>NUCLEOTIDE SEQUENCE [LARGE SCALE GENOMIC DNA]</scope>
    <source>
        <strain evidence="3 4">RG</strain>
    </source>
</reference>
<feature type="domain" description="Lipid/polyisoprenoid-binding YceI-like" evidence="2">
    <location>
        <begin position="23"/>
        <end position="173"/>
    </location>
</feature>
<name>A0A125BCH8_THIDE</name>
<feature type="signal peptide" evidence="1">
    <location>
        <begin position="1"/>
        <end position="21"/>
    </location>
</feature>
<dbReference type="AlphaFoldDB" id="A0A125BCH8"/>
<evidence type="ECO:0000313" key="3">
    <source>
        <dbReference type="EMBL" id="KVW95579.1"/>
    </source>
</evidence>